<feature type="chain" id="PRO_5035385057" description="ceramidase" evidence="6">
    <location>
        <begin position="19"/>
        <end position="1373"/>
    </location>
</feature>
<dbReference type="GO" id="GO:0005764">
    <property type="term" value="C:lysosome"/>
    <property type="evidence" value="ECO:0007669"/>
    <property type="project" value="UniProtKB-SubCell"/>
</dbReference>
<accession>A0A7I8XCI3</accession>
<dbReference type="InterPro" id="IPR011009">
    <property type="entry name" value="Kinase-like_dom_sf"/>
</dbReference>
<dbReference type="Pfam" id="PF15508">
    <property type="entry name" value="NAAA-beta"/>
    <property type="match status" value="1"/>
</dbReference>
<dbReference type="Pfam" id="PF02275">
    <property type="entry name" value="CBAH"/>
    <property type="match status" value="1"/>
</dbReference>
<dbReference type="PANTHER" id="PTHR28583">
    <property type="entry name" value="ACID AMIDASE"/>
    <property type="match status" value="1"/>
</dbReference>
<dbReference type="Pfam" id="PF00069">
    <property type="entry name" value="Pkinase"/>
    <property type="match status" value="1"/>
</dbReference>
<organism evidence="8 9">
    <name type="scientific">Bursaphelenchus xylophilus</name>
    <name type="common">Pinewood nematode worm</name>
    <name type="synonym">Aphelenchoides xylophilus</name>
    <dbReference type="NCBI Taxonomy" id="6326"/>
    <lineage>
        <taxon>Eukaryota</taxon>
        <taxon>Metazoa</taxon>
        <taxon>Ecdysozoa</taxon>
        <taxon>Nematoda</taxon>
        <taxon>Chromadorea</taxon>
        <taxon>Rhabditida</taxon>
        <taxon>Tylenchina</taxon>
        <taxon>Tylenchomorpha</taxon>
        <taxon>Aphelenchoidea</taxon>
        <taxon>Aphelenchoididae</taxon>
        <taxon>Bursaphelenchus</taxon>
    </lineage>
</organism>
<comment type="caution">
    <text evidence="8">The sequence shown here is derived from an EMBL/GenBank/DDBJ whole genome shotgun (WGS) entry which is preliminary data.</text>
</comment>
<keyword evidence="9" id="KW-1185">Reference proteome</keyword>
<dbReference type="CDD" id="cd01903">
    <property type="entry name" value="Ntn_AC_NAAA"/>
    <property type="match status" value="1"/>
</dbReference>
<comment type="subcellular location">
    <subcellularLocation>
        <location evidence="1">Lysosome</location>
    </subcellularLocation>
</comment>
<evidence type="ECO:0000259" key="7">
    <source>
        <dbReference type="PROSITE" id="PS50011"/>
    </source>
</evidence>
<dbReference type="SUPFAM" id="SSF56112">
    <property type="entry name" value="Protein kinase-like (PK-like)"/>
    <property type="match status" value="1"/>
</dbReference>
<evidence type="ECO:0000256" key="5">
    <source>
        <dbReference type="SAM" id="MobiDB-lite"/>
    </source>
</evidence>
<evidence type="ECO:0000313" key="9">
    <source>
        <dbReference type="Proteomes" id="UP000659654"/>
    </source>
</evidence>
<evidence type="ECO:0000256" key="4">
    <source>
        <dbReference type="ARBA" id="ARBA00023228"/>
    </source>
</evidence>
<evidence type="ECO:0000256" key="6">
    <source>
        <dbReference type="SAM" id="SignalP"/>
    </source>
</evidence>
<dbReference type="OrthoDB" id="5273684at2759"/>
<dbReference type="InterPro" id="IPR029130">
    <property type="entry name" value="Acid_ceramidase_N"/>
</dbReference>
<keyword evidence="6" id="KW-0732">Signal</keyword>
<dbReference type="Gene3D" id="1.10.510.10">
    <property type="entry name" value="Transferase(Phosphotransferase) domain 1"/>
    <property type="match status" value="1"/>
</dbReference>
<feature type="domain" description="Protein kinase" evidence="7">
    <location>
        <begin position="440"/>
        <end position="750"/>
    </location>
</feature>
<name>A0A7I8XCI3_BURXY</name>
<dbReference type="PANTHER" id="PTHR28583:SF1">
    <property type="entry name" value="ACID CERAMIDASE"/>
    <property type="match status" value="1"/>
</dbReference>
<dbReference type="EMBL" id="CAJFCV020000001">
    <property type="protein sequence ID" value="CAG9083720.1"/>
    <property type="molecule type" value="Genomic_DNA"/>
</dbReference>
<dbReference type="GO" id="GO:0004672">
    <property type="term" value="F:protein kinase activity"/>
    <property type="evidence" value="ECO:0007669"/>
    <property type="project" value="InterPro"/>
</dbReference>
<dbReference type="EMBL" id="CAJFDI010000001">
    <property type="protein sequence ID" value="CAD5209033.1"/>
    <property type="molecule type" value="Genomic_DNA"/>
</dbReference>
<reference evidence="8" key="1">
    <citation type="submission" date="2020-09" db="EMBL/GenBank/DDBJ databases">
        <authorList>
            <person name="Kikuchi T."/>
        </authorList>
    </citation>
    <scope>NUCLEOTIDE SEQUENCE</scope>
    <source>
        <strain evidence="8">Ka4C1</strain>
    </source>
</reference>
<dbReference type="GO" id="GO:0017040">
    <property type="term" value="F:N-acylsphingosine amidohydrolase activity"/>
    <property type="evidence" value="ECO:0007669"/>
    <property type="project" value="UniProtKB-EC"/>
</dbReference>
<dbReference type="GO" id="GO:0005524">
    <property type="term" value="F:ATP binding"/>
    <property type="evidence" value="ECO:0007669"/>
    <property type="project" value="InterPro"/>
</dbReference>
<feature type="region of interest" description="Disordered" evidence="5">
    <location>
        <begin position="1318"/>
        <end position="1373"/>
    </location>
</feature>
<gene>
    <name evidence="8" type="ORF">BXYJ_LOCUS1240</name>
</gene>
<proteinExistence type="predicted"/>
<sequence>MRTLSVFVLIYLVLGCNAYTPLPAPFNEECVIEKGKNLYNPANAGKIKWYTVDLDAPPETHFQQIAQEYKQEIRDLIGVIKDLIVPVIPAALEIVDVLFKDLLKWIPEPYNSEIIGVANVTGLPVGEVVLYNVFYEVFTVCTSIVAQQPDGRLIHARNLDFGLFLGWNPRLHEWSISTVLRKMIVNINWVKDGKLLYKTNNFAGFVGVYNGLKPNKFTITANERFMPAGGLYGMLRYILGLDKESNWMTWHVRETLEKANDYEEAKTLLSTQTIMSPVYYILGGAKPFEASIITRSINETDILTEMNPNDPEGWYLLQTNYDPGTDIIFIDDRDTPGRHCMHVLGQKNVGFKGIYNVLSSQTSLNKLTTYTVLMEVHSGQFETHLQRCPGYCWGCYRVMEGADHLGLDISGKNFFSQIGLAVGAVAIDKRDPWPASQWAYFNVETLRKGEFGNVSLVQTKINHPMSGIDIKRCILKTINLEKQFKKIVHEAGTSEDNKSTALSRVMRLLRRTVMDLYVIGRCRHQNILHAHSVFLNEGNLMIAMPRFHVLQDLIEDYRQAVKNDPISMTIIAPIIRQLCQALDFLQKIGIIHRDVQPNNVLLTRNGTAKLCHFGQSKVLSSKKHFEECKTPVGKEEFMCAEKLCNLVAFGLENCRSYDYAADIWSLGVMILSMVSYFPNESHHRLHRNFALIMEEEQASFIWLTAEMVQLRARLLKSGGNELKSFLSDFLLNPNSQKRPVAEELINHPKLLSWCSDTIEKDKATIKKLFIDRVDFANKSKIQRDGMNFDFLECKDIPAEFYWNDDWKRHDSECFSVTIVKGYQQLINTEFRYFNPDQLLSPLFQLVESGSICFGDLIPIRALIDDMTFDLIRTGRVNTQRDGNSSIEKKYSPHLGCDVNEPSELVVRVGFGSLTEEEETALTGVVVMKTFFFFSGLLAFSAQASLFCPYTVYPTQENDMVTATIQAKQISDNNLYYRITDNESDPSYKRLSSHFKLMTVRDNNECPFRGCMVELSPAEPKNHQTRLYQTSVIGKMIPPGFFPIEVSQRLYCVLTDGDCGATVPLYRHYKVTPQGIFHAYTIDPSEIIEGYIKESTPLCYVWARNKATVAYDKPTILPPLEKIIPKVKVVSHEREFDPNSQEDNTLLDIDELCAHDNRKSVDSSMKELIQFYNNQEGLNKDHLYTVKRKVKGYKKEQVLGKVVTNIKKSGCRCLVQLAQMKFERQSGLPGLDHKLVREKMEPASLDQYFLTGEQFYCAPQQGECGATVPLRKWYNFADADSMITADSEIPPPMTAPFPPEILCWIWPKDYRQDSTEYEVEEEGLHPVTLPKKSSESESQEAEIEGSGSGEETKEIQKSPKGRKDGKKVLHFQES</sequence>
<keyword evidence="4" id="KW-0458">Lysosome</keyword>
<evidence type="ECO:0000256" key="1">
    <source>
        <dbReference type="ARBA" id="ARBA00004371"/>
    </source>
</evidence>
<evidence type="ECO:0000313" key="8">
    <source>
        <dbReference type="EMBL" id="CAD5209033.1"/>
    </source>
</evidence>
<dbReference type="Proteomes" id="UP000659654">
    <property type="component" value="Unassembled WGS sequence"/>
</dbReference>
<evidence type="ECO:0000256" key="2">
    <source>
        <dbReference type="ARBA" id="ARBA00011891"/>
    </source>
</evidence>
<dbReference type="InterPro" id="IPR029132">
    <property type="entry name" value="CBAH/NAAA_C"/>
</dbReference>
<evidence type="ECO:0000256" key="3">
    <source>
        <dbReference type="ARBA" id="ARBA00022801"/>
    </source>
</evidence>
<feature type="signal peptide" evidence="6">
    <location>
        <begin position="1"/>
        <end position="18"/>
    </location>
</feature>
<protein>
    <recommendedName>
        <fullName evidence="2">ceramidase</fullName>
        <ecNumber evidence="2">3.5.1.23</ecNumber>
    </recommendedName>
</protein>
<dbReference type="Proteomes" id="UP000582659">
    <property type="component" value="Unassembled WGS sequence"/>
</dbReference>
<dbReference type="InterPro" id="IPR000719">
    <property type="entry name" value="Prot_kinase_dom"/>
</dbReference>
<dbReference type="PROSITE" id="PS50011">
    <property type="entry name" value="PROTEIN_KINASE_DOM"/>
    <property type="match status" value="1"/>
</dbReference>
<dbReference type="SMR" id="A0A7I8XCI3"/>
<keyword evidence="3" id="KW-0378">Hydrolase</keyword>
<dbReference type="PROSITE" id="PS51257">
    <property type="entry name" value="PROKAR_LIPOPROTEIN"/>
    <property type="match status" value="1"/>
</dbReference>
<dbReference type="EC" id="3.5.1.23" evidence="2"/>
<dbReference type="CDD" id="cd00180">
    <property type="entry name" value="PKc"/>
    <property type="match status" value="1"/>
</dbReference>